<reference evidence="1" key="1">
    <citation type="submission" date="2020-01" db="EMBL/GenBank/DDBJ databases">
        <authorList>
            <person name="Mishra B."/>
        </authorList>
    </citation>
    <scope>NUCLEOTIDE SEQUENCE [LARGE SCALE GENOMIC DNA]</scope>
</reference>
<evidence type="ECO:0000313" key="2">
    <source>
        <dbReference type="Proteomes" id="UP000467841"/>
    </source>
</evidence>
<dbReference type="EMBL" id="CACVBM020001179">
    <property type="protein sequence ID" value="CAA7037616.1"/>
    <property type="molecule type" value="Genomic_DNA"/>
</dbReference>
<dbReference type="Proteomes" id="UP000467841">
    <property type="component" value="Unassembled WGS sequence"/>
</dbReference>
<sequence>MSPGITGLGFIANSNGSQPIPDGSLFTNVAHLFWHLPEDDRMGMYPWLIWFIWKARNDKVFSNDDWDPNDTINLAARRHCMGQGPGKTRGCAPASRAISRYPVSG</sequence>
<dbReference type="AlphaFoldDB" id="A0A6D2JK05"/>
<gene>
    <name evidence="1" type="ORF">MERR_LOCUS24851</name>
</gene>
<accession>A0A6D2JK05</accession>
<dbReference type="OrthoDB" id="1112675at2759"/>
<name>A0A6D2JK05_9BRAS</name>
<proteinExistence type="predicted"/>
<keyword evidence="2" id="KW-1185">Reference proteome</keyword>
<comment type="caution">
    <text evidence="1">The sequence shown here is derived from an EMBL/GenBank/DDBJ whole genome shotgun (WGS) entry which is preliminary data.</text>
</comment>
<evidence type="ECO:0000313" key="1">
    <source>
        <dbReference type="EMBL" id="CAA7037616.1"/>
    </source>
</evidence>
<protein>
    <submittedName>
        <fullName evidence="1">Uncharacterized protein</fullName>
    </submittedName>
</protein>
<organism evidence="1 2">
    <name type="scientific">Microthlaspi erraticum</name>
    <dbReference type="NCBI Taxonomy" id="1685480"/>
    <lineage>
        <taxon>Eukaryota</taxon>
        <taxon>Viridiplantae</taxon>
        <taxon>Streptophyta</taxon>
        <taxon>Embryophyta</taxon>
        <taxon>Tracheophyta</taxon>
        <taxon>Spermatophyta</taxon>
        <taxon>Magnoliopsida</taxon>
        <taxon>eudicotyledons</taxon>
        <taxon>Gunneridae</taxon>
        <taxon>Pentapetalae</taxon>
        <taxon>rosids</taxon>
        <taxon>malvids</taxon>
        <taxon>Brassicales</taxon>
        <taxon>Brassicaceae</taxon>
        <taxon>Coluteocarpeae</taxon>
        <taxon>Microthlaspi</taxon>
    </lineage>
</organism>